<dbReference type="RefSeq" id="WP_200391072.1">
    <property type="nucleotide sequence ID" value="NZ_JAENIO010000011.1"/>
</dbReference>
<dbReference type="Pfam" id="PF02706">
    <property type="entry name" value="Wzz"/>
    <property type="match status" value="1"/>
</dbReference>
<feature type="transmembrane region" description="Helical" evidence="16">
    <location>
        <begin position="48"/>
        <end position="67"/>
    </location>
</feature>
<dbReference type="SUPFAM" id="SSF52540">
    <property type="entry name" value="P-loop containing nucleoside triphosphate hydrolases"/>
    <property type="match status" value="1"/>
</dbReference>
<keyword evidence="9" id="KW-0547">Nucleotide-binding</keyword>
<evidence type="ECO:0000259" key="18">
    <source>
        <dbReference type="Pfam" id="PF13614"/>
    </source>
</evidence>
<dbReference type="AlphaFoldDB" id="A0A934RPU2"/>
<evidence type="ECO:0000256" key="8">
    <source>
        <dbReference type="ARBA" id="ARBA00022692"/>
    </source>
</evidence>
<keyword evidence="12 16" id="KW-1133">Transmembrane helix</keyword>
<dbReference type="InterPro" id="IPR003856">
    <property type="entry name" value="LPS_length_determ_N"/>
</dbReference>
<organism evidence="19 20">
    <name type="scientific">Roseibacillus ishigakijimensis</name>
    <dbReference type="NCBI Taxonomy" id="454146"/>
    <lineage>
        <taxon>Bacteria</taxon>
        <taxon>Pseudomonadati</taxon>
        <taxon>Verrucomicrobiota</taxon>
        <taxon>Verrucomicrobiia</taxon>
        <taxon>Verrucomicrobiales</taxon>
        <taxon>Verrucomicrobiaceae</taxon>
        <taxon>Roseibacillus</taxon>
    </lineage>
</organism>
<comment type="catalytic activity">
    <reaction evidence="15">
        <text>L-tyrosyl-[protein] + ATP = O-phospho-L-tyrosyl-[protein] + ADP + H(+)</text>
        <dbReference type="Rhea" id="RHEA:10596"/>
        <dbReference type="Rhea" id="RHEA-COMP:10136"/>
        <dbReference type="Rhea" id="RHEA-COMP:20101"/>
        <dbReference type="ChEBI" id="CHEBI:15378"/>
        <dbReference type="ChEBI" id="CHEBI:30616"/>
        <dbReference type="ChEBI" id="CHEBI:46858"/>
        <dbReference type="ChEBI" id="CHEBI:61978"/>
        <dbReference type="ChEBI" id="CHEBI:456216"/>
        <dbReference type="EC" id="2.7.10.2"/>
    </reaction>
</comment>
<keyword evidence="11" id="KW-0067">ATP-binding</keyword>
<dbReference type="InterPro" id="IPR050445">
    <property type="entry name" value="Bact_polysacc_biosynth/exp"/>
</dbReference>
<evidence type="ECO:0000256" key="6">
    <source>
        <dbReference type="ARBA" id="ARBA00022519"/>
    </source>
</evidence>
<reference evidence="19" key="1">
    <citation type="submission" date="2021-01" db="EMBL/GenBank/DDBJ databases">
        <title>Modified the classification status of verrucomicrobia.</title>
        <authorList>
            <person name="Feng X."/>
        </authorList>
    </citation>
    <scope>NUCLEOTIDE SEQUENCE</scope>
    <source>
        <strain evidence="19">KCTC 12986</strain>
    </source>
</reference>
<proteinExistence type="inferred from homology"/>
<feature type="domain" description="AAA" evidence="18">
    <location>
        <begin position="502"/>
        <end position="651"/>
    </location>
</feature>
<dbReference type="CDD" id="cd05387">
    <property type="entry name" value="BY-kinase"/>
    <property type="match status" value="1"/>
</dbReference>
<comment type="similarity">
    <text evidence="3">Belongs to the etk/wzc family.</text>
</comment>
<keyword evidence="20" id="KW-1185">Reference proteome</keyword>
<evidence type="ECO:0000256" key="13">
    <source>
        <dbReference type="ARBA" id="ARBA00023136"/>
    </source>
</evidence>
<dbReference type="InterPro" id="IPR025669">
    <property type="entry name" value="AAA_dom"/>
</dbReference>
<protein>
    <recommendedName>
        <fullName evidence="4">non-specific protein-tyrosine kinase</fullName>
        <ecNumber evidence="4">2.7.10.2</ecNumber>
    </recommendedName>
</protein>
<dbReference type="Gene3D" id="3.40.50.300">
    <property type="entry name" value="P-loop containing nucleotide triphosphate hydrolases"/>
    <property type="match status" value="1"/>
</dbReference>
<dbReference type="GO" id="GO:0005886">
    <property type="term" value="C:plasma membrane"/>
    <property type="evidence" value="ECO:0007669"/>
    <property type="project" value="UniProtKB-SubCell"/>
</dbReference>
<comment type="similarity">
    <text evidence="2">Belongs to the CpsD/CapB family.</text>
</comment>
<evidence type="ECO:0000256" key="14">
    <source>
        <dbReference type="ARBA" id="ARBA00023137"/>
    </source>
</evidence>
<dbReference type="NCBIfam" id="TIGR01007">
    <property type="entry name" value="eps_fam"/>
    <property type="match status" value="1"/>
</dbReference>
<dbReference type="EMBL" id="JAENIO010000011">
    <property type="protein sequence ID" value="MBK1833637.1"/>
    <property type="molecule type" value="Genomic_DNA"/>
</dbReference>
<dbReference type="PANTHER" id="PTHR32309:SF13">
    <property type="entry name" value="FERRIC ENTEROBACTIN TRANSPORT PROTEIN FEPE"/>
    <property type="match status" value="1"/>
</dbReference>
<keyword evidence="5" id="KW-1003">Cell membrane</keyword>
<comment type="subcellular location">
    <subcellularLocation>
        <location evidence="1">Cell inner membrane</location>
        <topology evidence="1">Multi-pass membrane protein</topology>
    </subcellularLocation>
</comment>
<keyword evidence="10" id="KW-0418">Kinase</keyword>
<keyword evidence="8 16" id="KW-0812">Transmembrane</keyword>
<evidence type="ECO:0000256" key="3">
    <source>
        <dbReference type="ARBA" id="ARBA00008883"/>
    </source>
</evidence>
<keyword evidence="7 19" id="KW-0808">Transferase</keyword>
<evidence type="ECO:0000256" key="10">
    <source>
        <dbReference type="ARBA" id="ARBA00022777"/>
    </source>
</evidence>
<evidence type="ECO:0000256" key="2">
    <source>
        <dbReference type="ARBA" id="ARBA00007316"/>
    </source>
</evidence>
<dbReference type="GO" id="GO:0004715">
    <property type="term" value="F:non-membrane spanning protein tyrosine kinase activity"/>
    <property type="evidence" value="ECO:0007669"/>
    <property type="project" value="UniProtKB-EC"/>
</dbReference>
<name>A0A934RPU2_9BACT</name>
<evidence type="ECO:0000256" key="16">
    <source>
        <dbReference type="SAM" id="Phobius"/>
    </source>
</evidence>
<keyword evidence="13 16" id="KW-0472">Membrane</keyword>
<dbReference type="Proteomes" id="UP000604083">
    <property type="component" value="Unassembled WGS sequence"/>
</dbReference>
<evidence type="ECO:0000256" key="9">
    <source>
        <dbReference type="ARBA" id="ARBA00022741"/>
    </source>
</evidence>
<dbReference type="EC" id="2.7.10.2" evidence="4"/>
<dbReference type="InterPro" id="IPR027417">
    <property type="entry name" value="P-loop_NTPase"/>
</dbReference>
<accession>A0A934RPU2</accession>
<keyword evidence="6" id="KW-0997">Cell inner membrane</keyword>
<evidence type="ECO:0000256" key="7">
    <source>
        <dbReference type="ARBA" id="ARBA00022679"/>
    </source>
</evidence>
<keyword evidence="14" id="KW-0829">Tyrosine-protein kinase</keyword>
<evidence type="ECO:0000256" key="15">
    <source>
        <dbReference type="ARBA" id="ARBA00051245"/>
    </source>
</evidence>
<comment type="caution">
    <text evidence="19">The sequence shown here is derived from an EMBL/GenBank/DDBJ whole genome shotgun (WGS) entry which is preliminary data.</text>
</comment>
<evidence type="ECO:0000256" key="12">
    <source>
        <dbReference type="ARBA" id="ARBA00022989"/>
    </source>
</evidence>
<sequence>MSNRSRARQFENRKELLDDSREAYEDEFTGGEGILNLRDLVERLLVRWPWILLCTLIGLSIGFFLIWRASPQFESTTTVLVRDNNAGLLGDRDSADFDLQKEEALETIRASFTTLELCQAVMTAPEIQKERNLIPAGPKELPLIGNPDAEPPSISDFTEEELAEMLQDWLTVEVRRNTRLIDITINHEDPDVARHLANEFVTQYLAMRSDKKASRSQDNLTYLMGESNRVKSDLQQAQNVLASYNTPLEYEEALREAETEVATLALRYGPLHPKMKEAQGNLENSRLKLRAALLKAINNPIDAEYWQPYLVGDKSELADTESLNEFRDLFVARRTVLESEIASQNSLYSTLLAQMETLELGVDTSEAEVSVHSVAREGVQVAPRKSLMLAGGLMFGGAMGLALAFLLQLLDNKFHKPDDLESQFGVPVIAAITKLEDKMVADKATAGHSLQDGLDKRLLFLNDDTKENYLEMFRVLRASILLLGSGDQRKITSVLSAGPSEGKSFVAANLASAFAQQGQKTLLVDFDLRKPSLHKLFRQDRKEHPGLVDYLAEVNSLEESIQEAPIHPNLDLLLTGSKAPSPGELLSQDKLKKFLAEIGSRYDRIVIDTAPILPVPDTRLLAPLVDNRLFVVRADQATRGGVSSALKTLEQTGSTPHGFVLNGYEERRGFGKKGYYGYYAYGYGSSYGEVYGEGE</sequence>
<evidence type="ECO:0000256" key="11">
    <source>
        <dbReference type="ARBA" id="ARBA00022840"/>
    </source>
</evidence>
<evidence type="ECO:0000313" key="20">
    <source>
        <dbReference type="Proteomes" id="UP000604083"/>
    </source>
</evidence>
<dbReference type="Pfam" id="PF13614">
    <property type="entry name" value="AAA_31"/>
    <property type="match status" value="1"/>
</dbReference>
<gene>
    <name evidence="19" type="ORF">JIN78_06140</name>
</gene>
<feature type="domain" description="Polysaccharide chain length determinant N-terminal" evidence="17">
    <location>
        <begin position="35"/>
        <end position="91"/>
    </location>
</feature>
<evidence type="ECO:0000313" key="19">
    <source>
        <dbReference type="EMBL" id="MBK1833637.1"/>
    </source>
</evidence>
<dbReference type="PANTHER" id="PTHR32309">
    <property type="entry name" value="TYROSINE-PROTEIN KINASE"/>
    <property type="match status" value="1"/>
</dbReference>
<dbReference type="GO" id="GO:0005524">
    <property type="term" value="F:ATP binding"/>
    <property type="evidence" value="ECO:0007669"/>
    <property type="project" value="UniProtKB-KW"/>
</dbReference>
<dbReference type="InterPro" id="IPR005702">
    <property type="entry name" value="Wzc-like_C"/>
</dbReference>
<evidence type="ECO:0000256" key="1">
    <source>
        <dbReference type="ARBA" id="ARBA00004429"/>
    </source>
</evidence>
<evidence type="ECO:0000256" key="5">
    <source>
        <dbReference type="ARBA" id="ARBA00022475"/>
    </source>
</evidence>
<evidence type="ECO:0000256" key="4">
    <source>
        <dbReference type="ARBA" id="ARBA00011903"/>
    </source>
</evidence>
<evidence type="ECO:0000259" key="17">
    <source>
        <dbReference type="Pfam" id="PF02706"/>
    </source>
</evidence>